<evidence type="ECO:0000256" key="13">
    <source>
        <dbReference type="ARBA" id="ARBA00031176"/>
    </source>
</evidence>
<dbReference type="STRING" id="64144.ENSATEP00000015870"/>
<dbReference type="AlphaFoldDB" id="A0A3Q1I6P7"/>
<dbReference type="GO" id="GO:0034361">
    <property type="term" value="C:very-low-density lipoprotein particle"/>
    <property type="evidence" value="ECO:0007669"/>
    <property type="project" value="UniProtKB-UniRule"/>
</dbReference>
<dbReference type="CTD" id="344"/>
<evidence type="ECO:0000256" key="3">
    <source>
        <dbReference type="ARBA" id="ARBA00013947"/>
    </source>
</evidence>
<evidence type="ECO:0000313" key="16">
    <source>
        <dbReference type="Ensembl" id="ENSATEP00000015870.1"/>
    </source>
</evidence>
<evidence type="ECO:0000256" key="7">
    <source>
        <dbReference type="ARBA" id="ARBA00022710"/>
    </source>
</evidence>
<organism evidence="16 17">
    <name type="scientific">Anabas testudineus</name>
    <name type="common">Climbing perch</name>
    <name type="synonym">Anthias testudineus</name>
    <dbReference type="NCBI Taxonomy" id="64144"/>
    <lineage>
        <taxon>Eukaryota</taxon>
        <taxon>Metazoa</taxon>
        <taxon>Chordata</taxon>
        <taxon>Craniata</taxon>
        <taxon>Vertebrata</taxon>
        <taxon>Euteleostomi</taxon>
        <taxon>Actinopterygii</taxon>
        <taxon>Neopterygii</taxon>
        <taxon>Teleostei</taxon>
        <taxon>Neoteleostei</taxon>
        <taxon>Acanthomorphata</taxon>
        <taxon>Anabantaria</taxon>
        <taxon>Anabantiformes</taxon>
        <taxon>Anabantoidei</taxon>
        <taxon>Anabantidae</taxon>
        <taxon>Anabas</taxon>
    </lineage>
</organism>
<dbReference type="GO" id="GO:0060216">
    <property type="term" value="P:definitive hemopoiesis"/>
    <property type="evidence" value="ECO:0007669"/>
    <property type="project" value="Ensembl"/>
</dbReference>
<dbReference type="GO" id="GO:0034364">
    <property type="term" value="C:high-density lipoprotein particle"/>
    <property type="evidence" value="ECO:0007669"/>
    <property type="project" value="UniProtKB-KW"/>
</dbReference>
<dbReference type="RefSeq" id="XP_026226059.1">
    <property type="nucleotide sequence ID" value="XM_026370274.1"/>
</dbReference>
<evidence type="ECO:0000256" key="12">
    <source>
        <dbReference type="ARBA" id="ARBA00023313"/>
    </source>
</evidence>
<accession>A0A3Q1I6P7</accession>
<dbReference type="OMA" id="DQLYHIF"/>
<dbReference type="GO" id="GO:0016004">
    <property type="term" value="F:phospholipase activator activity"/>
    <property type="evidence" value="ECO:0007669"/>
    <property type="project" value="TreeGrafter"/>
</dbReference>
<dbReference type="GO" id="GO:0006869">
    <property type="term" value="P:lipid transport"/>
    <property type="evidence" value="ECO:0007669"/>
    <property type="project" value="UniProtKB-UniRule"/>
</dbReference>
<dbReference type="InParanoid" id="A0A3Q1I6P7"/>
<evidence type="ECO:0000256" key="10">
    <source>
        <dbReference type="ARBA" id="ARBA00023055"/>
    </source>
</evidence>
<dbReference type="GO" id="GO:0042159">
    <property type="term" value="P:lipoprotein catabolic process"/>
    <property type="evidence" value="ECO:0007669"/>
    <property type="project" value="Ensembl"/>
</dbReference>
<comment type="similarity">
    <text evidence="2 14">Belongs to the apolipoprotein C2 family.</text>
</comment>
<evidence type="ECO:0000256" key="14">
    <source>
        <dbReference type="RuleBase" id="RU368054"/>
    </source>
</evidence>
<keyword evidence="12 14" id="KW-0850">VLDL</keyword>
<dbReference type="Pfam" id="PF05355">
    <property type="entry name" value="Apo-CII"/>
    <property type="match status" value="1"/>
</dbReference>
<keyword evidence="7 14" id="KW-0427">LDL</keyword>
<sequence length="98" mass="10958">MNKLLPVTVLVVLLALSAESFRVPRQVEEEQGVLGKLTDTVKSYYDSAVNTASGYVETIKSLKLDEKAKDIYTDTTTVLSTYTGILQDQVYHILYPQQ</sequence>
<feature type="signal peptide" evidence="15">
    <location>
        <begin position="1"/>
        <end position="20"/>
    </location>
</feature>
<dbReference type="Gene3D" id="1.10.1440.10">
    <property type="entry name" value="Apolipoprotein C-II"/>
    <property type="match status" value="1"/>
</dbReference>
<evidence type="ECO:0000256" key="15">
    <source>
        <dbReference type="SAM" id="SignalP"/>
    </source>
</evidence>
<keyword evidence="6 14" id="KW-0964">Secreted</keyword>
<evidence type="ECO:0000256" key="2">
    <source>
        <dbReference type="ARBA" id="ARBA00007221"/>
    </source>
</evidence>
<dbReference type="Ensembl" id="ENSATET00000016122.3">
    <property type="protein sequence ID" value="ENSATEP00000015870.1"/>
    <property type="gene ID" value="ENSATEG00000010988.3"/>
</dbReference>
<keyword evidence="5 14" id="KW-0162">Chylomicron</keyword>
<evidence type="ECO:0000256" key="4">
    <source>
        <dbReference type="ARBA" id="ARBA00022448"/>
    </source>
</evidence>
<evidence type="ECO:0000256" key="8">
    <source>
        <dbReference type="ARBA" id="ARBA00022850"/>
    </source>
</evidence>
<dbReference type="GO" id="GO:0034362">
    <property type="term" value="C:low-density lipoprotein particle"/>
    <property type="evidence" value="ECO:0007669"/>
    <property type="project" value="UniProtKB-UniRule"/>
</dbReference>
<dbReference type="Proteomes" id="UP000265040">
    <property type="component" value="Chromosome 16"/>
</dbReference>
<keyword evidence="11 14" id="KW-0443">Lipid metabolism</keyword>
<evidence type="ECO:0000256" key="1">
    <source>
        <dbReference type="ARBA" id="ARBA00004613"/>
    </source>
</evidence>
<keyword evidence="8 14" id="KW-0345">HDL</keyword>
<keyword evidence="17" id="KW-1185">Reference proteome</keyword>
<dbReference type="GO" id="GO:0016042">
    <property type="term" value="P:lipid catabolic process"/>
    <property type="evidence" value="ECO:0007669"/>
    <property type="project" value="UniProtKB-UniRule"/>
</dbReference>
<dbReference type="InterPro" id="IPR008019">
    <property type="entry name" value="Apo-CII"/>
</dbReference>
<name>A0A3Q1I6P7_ANATE</name>
<evidence type="ECO:0000313" key="17">
    <source>
        <dbReference type="Proteomes" id="UP000265040"/>
    </source>
</evidence>
<dbReference type="GeneTree" id="ENSGT00390000007913"/>
<comment type="subcellular location">
    <subcellularLocation>
        <location evidence="1 14">Secreted</location>
    </subcellularLocation>
</comment>
<dbReference type="PANTHER" id="PTHR16566:SF0">
    <property type="entry name" value="APOLIPOPROTEIN C-II"/>
    <property type="match status" value="1"/>
</dbReference>
<evidence type="ECO:0000256" key="6">
    <source>
        <dbReference type="ARBA" id="ARBA00022525"/>
    </source>
</evidence>
<evidence type="ECO:0000256" key="5">
    <source>
        <dbReference type="ARBA" id="ARBA00022513"/>
    </source>
</evidence>
<dbReference type="GO" id="GO:0042627">
    <property type="term" value="C:chylomicron"/>
    <property type="evidence" value="ECO:0007669"/>
    <property type="project" value="UniProtKB-UniRule"/>
</dbReference>
<reference evidence="16" key="2">
    <citation type="submission" date="2025-08" db="UniProtKB">
        <authorList>
            <consortium name="Ensembl"/>
        </authorList>
    </citation>
    <scope>IDENTIFICATION</scope>
</reference>
<keyword evidence="14 15" id="KW-0732">Signal</keyword>
<protein>
    <recommendedName>
        <fullName evidence="3 14">Apolipoprotein C-II</fullName>
        <shortName evidence="14">Apo-CII</shortName>
        <shortName evidence="14">ApoC-II</shortName>
    </recommendedName>
    <alternativeName>
        <fullName evidence="13 14">Apolipoprotein C2</fullName>
    </alternativeName>
</protein>
<proteinExistence type="inferred from homology"/>
<reference evidence="16" key="1">
    <citation type="submission" date="2021-04" db="EMBL/GenBank/DDBJ databases">
        <authorList>
            <consortium name="Wellcome Sanger Institute Data Sharing"/>
        </authorList>
    </citation>
    <scope>NUCLEOTIDE SEQUENCE [LARGE SCALE GENOMIC DNA]</scope>
</reference>
<dbReference type="GO" id="GO:0043274">
    <property type="term" value="F:phospholipase binding"/>
    <property type="evidence" value="ECO:0007669"/>
    <property type="project" value="TreeGrafter"/>
</dbReference>
<dbReference type="PANTHER" id="PTHR16566">
    <property type="entry name" value="APOLIPOPROTEIN C-II"/>
    <property type="match status" value="1"/>
</dbReference>
<dbReference type="GeneID" id="113169115"/>
<keyword evidence="4 14" id="KW-0813">Transport</keyword>
<keyword evidence="9 14" id="KW-0442">Lipid degradation</keyword>
<dbReference type="OrthoDB" id="9881800at2759"/>
<evidence type="ECO:0000256" key="11">
    <source>
        <dbReference type="ARBA" id="ARBA00023098"/>
    </source>
</evidence>
<keyword evidence="10 14" id="KW-0445">Lipid transport</keyword>
<dbReference type="GO" id="GO:0060697">
    <property type="term" value="P:positive regulation of phospholipid catabolic process"/>
    <property type="evidence" value="ECO:0007669"/>
    <property type="project" value="TreeGrafter"/>
</dbReference>
<comment type="function">
    <text evidence="14">Component of chylomicrons, very low-density lipoproteins (VLDL), low-density lipoproteins (LDL), and high-density lipoproteins (HDL) in plasma. Plays an important role in lipoprotein metabolism as an activator of lipoprotein lipase.</text>
</comment>
<dbReference type="InterPro" id="IPR023121">
    <property type="entry name" value="ApoC-II_dom_sf"/>
</dbReference>
<evidence type="ECO:0000256" key="9">
    <source>
        <dbReference type="ARBA" id="ARBA00022963"/>
    </source>
</evidence>
<feature type="chain" id="PRO_5018715389" description="Apolipoprotein C-II" evidence="15">
    <location>
        <begin position="21"/>
        <end position="98"/>
    </location>
</feature>
<reference evidence="16" key="3">
    <citation type="submission" date="2025-09" db="UniProtKB">
        <authorList>
            <consortium name="Ensembl"/>
        </authorList>
    </citation>
    <scope>IDENTIFICATION</scope>
</reference>